<comment type="caution">
    <text evidence="1">The sequence shown here is derived from an EMBL/GenBank/DDBJ whole genome shotgun (WGS) entry which is preliminary data.</text>
</comment>
<dbReference type="Proteomes" id="UP000076486">
    <property type="component" value="Unassembled WGS sequence"/>
</dbReference>
<evidence type="ECO:0000313" key="1">
    <source>
        <dbReference type="EMBL" id="KZN66628.1"/>
    </source>
</evidence>
<dbReference type="AlphaFoldDB" id="A0A161YVD1"/>
<dbReference type="EMBL" id="AUYC01000012">
    <property type="protein sequence ID" value="KZN66628.1"/>
    <property type="molecule type" value="Genomic_DNA"/>
</dbReference>
<organism evidence="1 2">
    <name type="scientific">Pseudoalteromonas luteoviolacea CPMOR-1</name>
    <dbReference type="NCBI Taxonomy" id="1365248"/>
    <lineage>
        <taxon>Bacteria</taxon>
        <taxon>Pseudomonadati</taxon>
        <taxon>Pseudomonadota</taxon>
        <taxon>Gammaproteobacteria</taxon>
        <taxon>Alteromonadales</taxon>
        <taxon>Pseudoalteromonadaceae</taxon>
        <taxon>Pseudoalteromonas</taxon>
    </lineage>
</organism>
<accession>A0A161YVD1</accession>
<proteinExistence type="predicted"/>
<dbReference type="PATRIC" id="fig|1365248.3.peg.599"/>
<gene>
    <name evidence="1" type="ORF">N473_09550</name>
</gene>
<name>A0A161YVD1_9GAMM</name>
<reference evidence="1 2" key="1">
    <citation type="submission" date="2013-07" db="EMBL/GenBank/DDBJ databases">
        <title>Comparative Genomic and Metabolomic Analysis of Twelve Strains of Pseudoalteromonas luteoviolacea.</title>
        <authorList>
            <person name="Vynne N.G."/>
            <person name="Mansson M."/>
            <person name="Gram L."/>
        </authorList>
    </citation>
    <scope>NUCLEOTIDE SEQUENCE [LARGE SCALE GENOMIC DNA]</scope>
    <source>
        <strain evidence="1 2">CPMOR-1</strain>
    </source>
</reference>
<protein>
    <submittedName>
        <fullName evidence="1">Uncharacterized protein</fullName>
    </submittedName>
</protein>
<evidence type="ECO:0000313" key="2">
    <source>
        <dbReference type="Proteomes" id="UP000076486"/>
    </source>
</evidence>
<sequence length="137" mass="15385">MNMAAGYVNVNQLLDRFMRHQRHIERFVGFIGVLDVVFDTHQNIDLPLPPSYWQMYVLLLAQRDKTENGIYVIGASGLWERAAIELELGNIVSVNTAQNGGAESYFKVTEISHTGQVWQALHLPKNEISTASGLKLS</sequence>